<dbReference type="AlphaFoldDB" id="A0A7Y0Q0T0"/>
<dbReference type="PANTHER" id="PTHR47737">
    <property type="entry name" value="GLYCINE BETAINE/PROLINE BETAINE TRANSPORT SYSTEM PERMEASE PROTEIN PROW"/>
    <property type="match status" value="1"/>
</dbReference>
<dbReference type="PROSITE" id="PS50928">
    <property type="entry name" value="ABC_TM1"/>
    <property type="match status" value="1"/>
</dbReference>
<evidence type="ECO:0000256" key="1">
    <source>
        <dbReference type="ARBA" id="ARBA00004141"/>
    </source>
</evidence>
<feature type="domain" description="ABC transmembrane type-1" evidence="8">
    <location>
        <begin position="87"/>
        <end position="266"/>
    </location>
</feature>
<dbReference type="InterPro" id="IPR035906">
    <property type="entry name" value="MetI-like_sf"/>
</dbReference>
<evidence type="ECO:0000259" key="8">
    <source>
        <dbReference type="PROSITE" id="PS50928"/>
    </source>
</evidence>
<dbReference type="InterPro" id="IPR000515">
    <property type="entry name" value="MetI-like"/>
</dbReference>
<comment type="subcellular location">
    <subcellularLocation>
        <location evidence="7">Cell membrane</location>
        <topology evidence="7">Multi-pass membrane protein</topology>
    </subcellularLocation>
    <subcellularLocation>
        <location evidence="1">Membrane</location>
        <topology evidence="1">Multi-pass membrane protein</topology>
    </subcellularLocation>
</comment>
<keyword evidence="4 7" id="KW-0812">Transmembrane</keyword>
<dbReference type="FunFam" id="1.10.3720.10:FF:000001">
    <property type="entry name" value="Glycine betaine ABC transporter, permease"/>
    <property type="match status" value="1"/>
</dbReference>
<keyword evidence="3" id="KW-1003">Cell membrane</keyword>
<evidence type="ECO:0000256" key="6">
    <source>
        <dbReference type="ARBA" id="ARBA00023136"/>
    </source>
</evidence>
<dbReference type="GO" id="GO:0043190">
    <property type="term" value="C:ATP-binding cassette (ABC) transporter complex"/>
    <property type="evidence" value="ECO:0007669"/>
    <property type="project" value="TreeGrafter"/>
</dbReference>
<evidence type="ECO:0000256" key="3">
    <source>
        <dbReference type="ARBA" id="ARBA00022475"/>
    </source>
</evidence>
<dbReference type="SUPFAM" id="SSF161098">
    <property type="entry name" value="MetI-like"/>
    <property type="match status" value="1"/>
</dbReference>
<dbReference type="Pfam" id="PF00528">
    <property type="entry name" value="BPD_transp_1"/>
    <property type="match status" value="1"/>
</dbReference>
<feature type="transmembrane region" description="Helical" evidence="7">
    <location>
        <begin position="12"/>
        <end position="32"/>
    </location>
</feature>
<sequence>MPHIPIGTWATDIVTWMQNHLTVVFTIIAYVFNHVDQVFTVIFANSPWIAALIFFVLVALAVRGWGMALAVLIGGLLVQDMGLWATTMDTLALVITSGIIALAIGIPLGIWAGQSRRARTVIRPILDFMQTMPPFVYLIPAVLFFTLGTVPAVFATFIFATPPVIRLTELGLRQVPEELVEAGEAFGATTGQIMRKIKLPQAMPSILVGVNQTIMLSLSMVVIAGMIGAGGLGSDVLKGISTLNIGEGFKGGLAVVFMAIYLDRITERFGEGNVWMSALWKRSRKTQQVQTINQGGVAS</sequence>
<dbReference type="GO" id="GO:0005275">
    <property type="term" value="F:amine transmembrane transporter activity"/>
    <property type="evidence" value="ECO:0007669"/>
    <property type="project" value="TreeGrafter"/>
</dbReference>
<keyword evidence="6 7" id="KW-0472">Membrane</keyword>
<evidence type="ECO:0000256" key="2">
    <source>
        <dbReference type="ARBA" id="ARBA00022448"/>
    </source>
</evidence>
<accession>A0A7Y0Q0T0</accession>
<dbReference type="Gene3D" id="1.10.3720.10">
    <property type="entry name" value="MetI-like"/>
    <property type="match status" value="1"/>
</dbReference>
<keyword evidence="5 7" id="KW-1133">Transmembrane helix</keyword>
<comment type="caution">
    <text evidence="9">The sequence shown here is derived from an EMBL/GenBank/DDBJ whole genome shotgun (WGS) entry which is preliminary data.</text>
</comment>
<evidence type="ECO:0000256" key="4">
    <source>
        <dbReference type="ARBA" id="ARBA00022692"/>
    </source>
</evidence>
<evidence type="ECO:0000256" key="5">
    <source>
        <dbReference type="ARBA" id="ARBA00022989"/>
    </source>
</evidence>
<dbReference type="GO" id="GO:0015871">
    <property type="term" value="P:choline transport"/>
    <property type="evidence" value="ECO:0007669"/>
    <property type="project" value="TreeGrafter"/>
</dbReference>
<feature type="transmembrane region" description="Helical" evidence="7">
    <location>
        <begin position="134"/>
        <end position="160"/>
    </location>
</feature>
<feature type="transmembrane region" description="Helical" evidence="7">
    <location>
        <begin position="213"/>
        <end position="233"/>
    </location>
</feature>
<protein>
    <submittedName>
        <fullName evidence="9">ABC transporter permease subunit</fullName>
    </submittedName>
</protein>
<evidence type="ECO:0000256" key="7">
    <source>
        <dbReference type="RuleBase" id="RU363032"/>
    </source>
</evidence>
<dbReference type="PANTHER" id="PTHR47737:SF1">
    <property type="entry name" value="GLYCINE BETAINE_PROLINE BETAINE TRANSPORT SYSTEM PERMEASE PROTEIN PROW"/>
    <property type="match status" value="1"/>
</dbReference>
<dbReference type="GO" id="GO:0031460">
    <property type="term" value="P:glycine betaine transport"/>
    <property type="evidence" value="ECO:0007669"/>
    <property type="project" value="TreeGrafter"/>
</dbReference>
<name>A0A7Y0Q0T0_9FIRM</name>
<dbReference type="GO" id="GO:0015226">
    <property type="term" value="F:carnitine transmembrane transporter activity"/>
    <property type="evidence" value="ECO:0007669"/>
    <property type="project" value="TreeGrafter"/>
</dbReference>
<proteinExistence type="inferred from homology"/>
<dbReference type="RefSeq" id="WP_169096622.1">
    <property type="nucleotide sequence ID" value="NZ_JABBVZ010000006.1"/>
</dbReference>
<dbReference type="EMBL" id="JABBVZ010000006">
    <property type="protein sequence ID" value="NMP21363.1"/>
    <property type="molecule type" value="Genomic_DNA"/>
</dbReference>
<keyword evidence="10" id="KW-1185">Reference proteome</keyword>
<dbReference type="CDD" id="cd06261">
    <property type="entry name" value="TM_PBP2"/>
    <property type="match status" value="1"/>
</dbReference>
<feature type="transmembrane region" description="Helical" evidence="7">
    <location>
        <begin position="67"/>
        <end position="85"/>
    </location>
</feature>
<organism evidence="9 10">
    <name type="scientific">Sulfobacillus harzensis</name>
    <dbReference type="NCBI Taxonomy" id="2729629"/>
    <lineage>
        <taxon>Bacteria</taxon>
        <taxon>Bacillati</taxon>
        <taxon>Bacillota</taxon>
        <taxon>Clostridia</taxon>
        <taxon>Eubacteriales</taxon>
        <taxon>Clostridiales Family XVII. Incertae Sedis</taxon>
        <taxon>Sulfobacillus</taxon>
    </lineage>
</organism>
<comment type="similarity">
    <text evidence="7">Belongs to the binding-protein-dependent transport system permease family.</text>
</comment>
<keyword evidence="2 7" id="KW-0813">Transport</keyword>
<evidence type="ECO:0000313" key="10">
    <source>
        <dbReference type="Proteomes" id="UP000533476"/>
    </source>
</evidence>
<reference evidence="9 10" key="1">
    <citation type="submission" date="2020-04" db="EMBL/GenBank/DDBJ databases">
        <authorList>
            <person name="Zhang R."/>
            <person name="Schippers A."/>
        </authorList>
    </citation>
    <scope>NUCLEOTIDE SEQUENCE [LARGE SCALE GENOMIC DNA]</scope>
    <source>
        <strain evidence="9 10">DSM 109850</strain>
    </source>
</reference>
<feature type="transmembrane region" description="Helical" evidence="7">
    <location>
        <begin position="91"/>
        <end position="113"/>
    </location>
</feature>
<dbReference type="Proteomes" id="UP000533476">
    <property type="component" value="Unassembled WGS sequence"/>
</dbReference>
<evidence type="ECO:0000313" key="9">
    <source>
        <dbReference type="EMBL" id="NMP21363.1"/>
    </source>
</evidence>
<gene>
    <name evidence="9" type="ORF">HIJ39_03200</name>
</gene>